<keyword evidence="2" id="KW-1015">Disulfide bond</keyword>
<dbReference type="Pfam" id="PF09258">
    <property type="entry name" value="Glyco_transf_64"/>
    <property type="match status" value="1"/>
</dbReference>
<keyword evidence="5" id="KW-1185">Reference proteome</keyword>
<dbReference type="Gene3D" id="3.90.550.10">
    <property type="entry name" value="Spore Coat Polysaccharide Biosynthesis Protein SpsA, Chain A"/>
    <property type="match status" value="1"/>
</dbReference>
<evidence type="ECO:0000256" key="1">
    <source>
        <dbReference type="ARBA" id="ARBA00022679"/>
    </source>
</evidence>
<evidence type="ECO:0000313" key="5">
    <source>
        <dbReference type="Proteomes" id="UP000320333"/>
    </source>
</evidence>
<dbReference type="InterPro" id="IPR015338">
    <property type="entry name" value="GT64_dom"/>
</dbReference>
<name>A0A507FMZ7_9FUNG</name>
<comment type="caution">
    <text evidence="4">The sequence shown here is derived from an EMBL/GenBank/DDBJ whole genome shotgun (WGS) entry which is preliminary data.</text>
</comment>
<accession>A0A507FMZ7</accession>
<dbReference type="InterPro" id="IPR029044">
    <property type="entry name" value="Nucleotide-diphossugar_trans"/>
</dbReference>
<gene>
    <name evidence="4" type="ORF">CcCBS67573_g01747</name>
</gene>
<dbReference type="EMBL" id="QEAP01000031">
    <property type="protein sequence ID" value="TPX76995.1"/>
    <property type="molecule type" value="Genomic_DNA"/>
</dbReference>
<dbReference type="OrthoDB" id="2014201at2759"/>
<dbReference type="Proteomes" id="UP000320333">
    <property type="component" value="Unassembled WGS sequence"/>
</dbReference>
<proteinExistence type="predicted"/>
<evidence type="ECO:0000259" key="3">
    <source>
        <dbReference type="Pfam" id="PF09258"/>
    </source>
</evidence>
<dbReference type="AlphaFoldDB" id="A0A507FMZ7"/>
<keyword evidence="1" id="KW-0808">Transferase</keyword>
<protein>
    <recommendedName>
        <fullName evidence="3">Glycosyl transferase 64 domain-containing protein</fullName>
    </recommendedName>
</protein>
<dbReference type="GO" id="GO:0016757">
    <property type="term" value="F:glycosyltransferase activity"/>
    <property type="evidence" value="ECO:0007669"/>
    <property type="project" value="InterPro"/>
</dbReference>
<dbReference type="GO" id="GO:0016020">
    <property type="term" value="C:membrane"/>
    <property type="evidence" value="ECO:0007669"/>
    <property type="project" value="InterPro"/>
</dbReference>
<evidence type="ECO:0000256" key="2">
    <source>
        <dbReference type="ARBA" id="ARBA00023157"/>
    </source>
</evidence>
<organism evidence="4 5">
    <name type="scientific">Chytriomyces confervae</name>
    <dbReference type="NCBI Taxonomy" id="246404"/>
    <lineage>
        <taxon>Eukaryota</taxon>
        <taxon>Fungi</taxon>
        <taxon>Fungi incertae sedis</taxon>
        <taxon>Chytridiomycota</taxon>
        <taxon>Chytridiomycota incertae sedis</taxon>
        <taxon>Chytridiomycetes</taxon>
        <taxon>Chytridiales</taxon>
        <taxon>Chytriomycetaceae</taxon>
        <taxon>Chytriomyces</taxon>
    </lineage>
</organism>
<feature type="domain" description="Glycosyl transferase 64" evidence="3">
    <location>
        <begin position="290"/>
        <end position="389"/>
    </location>
</feature>
<evidence type="ECO:0000313" key="4">
    <source>
        <dbReference type="EMBL" id="TPX76995.1"/>
    </source>
</evidence>
<reference evidence="4 5" key="1">
    <citation type="journal article" date="2019" name="Sci. Rep.">
        <title>Comparative genomics of chytrid fungi reveal insights into the obligate biotrophic and pathogenic lifestyle of Synchytrium endobioticum.</title>
        <authorList>
            <person name="van de Vossenberg B.T.L.H."/>
            <person name="Warris S."/>
            <person name="Nguyen H.D.T."/>
            <person name="van Gent-Pelzer M.P.E."/>
            <person name="Joly D.L."/>
            <person name="van de Geest H.C."/>
            <person name="Bonants P.J.M."/>
            <person name="Smith D.S."/>
            <person name="Levesque C.A."/>
            <person name="van der Lee T.A.J."/>
        </authorList>
    </citation>
    <scope>NUCLEOTIDE SEQUENCE [LARGE SCALE GENOMIC DNA]</scope>
    <source>
        <strain evidence="4 5">CBS 675.73</strain>
    </source>
</reference>
<sequence length="426" mass="47960">MTRKAHRPFLRPSRLWKAALLIASVCLVVHYWGVVNSGLVESTGIDGPSMGTRVHHWQRAERRRCSSNAFNVEQSNPIPLTGEKKSWADGNLYLLNNARENYDCEHICTHDDDLSLNAKDEKDARGLHQVLSELLLKYQPAGAGFLWAVGDSTIATMKSISERYQGAEVSPLTGFDSGMVLHHTYSSGGDVRWVLQDLAWDVEVAPQYSTLVQLSADPKKHRSFDRWQVLKRIEEFYDLHHPILSKNTWIRGRILPFPCSKGEVILMFLLLKLIKSGVMLLGKSQNAVSILANGFVYHWKYLGMTSSAFDRISGAASDEEWTECNDVLLNMLIANATKMGPVVIESPGLPPINSTWSDEAVQTRANCLSRYQKEVFQGVMPLKYAKSHFEPPKRILKKVYGVEYPEQVTPALKKLIFVDCLDSLAE</sequence>